<organism evidence="1 2">
    <name type="scientific">Parelaphostrongylus tenuis</name>
    <name type="common">Meningeal worm</name>
    <dbReference type="NCBI Taxonomy" id="148309"/>
    <lineage>
        <taxon>Eukaryota</taxon>
        <taxon>Metazoa</taxon>
        <taxon>Ecdysozoa</taxon>
        <taxon>Nematoda</taxon>
        <taxon>Chromadorea</taxon>
        <taxon>Rhabditida</taxon>
        <taxon>Rhabditina</taxon>
        <taxon>Rhabditomorpha</taxon>
        <taxon>Strongyloidea</taxon>
        <taxon>Metastrongylidae</taxon>
        <taxon>Parelaphostrongylus</taxon>
    </lineage>
</organism>
<name>A0AAD5R5W7_PARTN</name>
<keyword evidence="2" id="KW-1185">Reference proteome</keyword>
<dbReference type="Proteomes" id="UP001196413">
    <property type="component" value="Unassembled WGS sequence"/>
</dbReference>
<sequence length="118" mass="13320">MVPDDEVLHVPFSDKITEEGTEYECDCSECWDTVASKESLDWITVSLIECPLRLNDTMLRKRISNWINEECGAALNCGLKSQLSENEIVVGHFKCEVEKNELRLVALLNATIGLTQCK</sequence>
<comment type="caution">
    <text evidence="1">The sequence shown here is derived from an EMBL/GenBank/DDBJ whole genome shotgun (WGS) entry which is preliminary data.</text>
</comment>
<protein>
    <submittedName>
        <fullName evidence="1">Uncharacterized protein</fullName>
    </submittedName>
</protein>
<dbReference type="AlphaFoldDB" id="A0AAD5R5W7"/>
<dbReference type="EMBL" id="JAHQIW010006730">
    <property type="protein sequence ID" value="KAJ1370089.1"/>
    <property type="molecule type" value="Genomic_DNA"/>
</dbReference>
<evidence type="ECO:0000313" key="1">
    <source>
        <dbReference type="EMBL" id="KAJ1370089.1"/>
    </source>
</evidence>
<accession>A0AAD5R5W7</accession>
<reference evidence="1" key="1">
    <citation type="submission" date="2021-06" db="EMBL/GenBank/DDBJ databases">
        <title>Parelaphostrongylus tenuis whole genome reference sequence.</title>
        <authorList>
            <person name="Garwood T.J."/>
            <person name="Larsen P.A."/>
            <person name="Fountain-Jones N.M."/>
            <person name="Garbe J.R."/>
            <person name="Macchietto M.G."/>
            <person name="Kania S.A."/>
            <person name="Gerhold R.W."/>
            <person name="Richards J.E."/>
            <person name="Wolf T.M."/>
        </authorList>
    </citation>
    <scope>NUCLEOTIDE SEQUENCE</scope>
    <source>
        <strain evidence="1">MNPRO001-30</strain>
        <tissue evidence="1">Meninges</tissue>
    </source>
</reference>
<gene>
    <name evidence="1" type="ORF">KIN20_031738</name>
</gene>
<evidence type="ECO:0000313" key="2">
    <source>
        <dbReference type="Proteomes" id="UP001196413"/>
    </source>
</evidence>
<proteinExistence type="predicted"/>